<gene>
    <name evidence="4" type="ORF">HBF25_04295</name>
</gene>
<reference evidence="4 5" key="1">
    <citation type="submission" date="2020-03" db="EMBL/GenBank/DDBJ databases">
        <authorList>
            <person name="Lai Q."/>
        </authorList>
    </citation>
    <scope>NUCLEOTIDE SEQUENCE [LARGE SCALE GENOMIC DNA]</scope>
    <source>
        <strain evidence="4 5">CCUG 25036</strain>
    </source>
</reference>
<dbReference type="Pfam" id="PF00975">
    <property type="entry name" value="Thioesterase"/>
    <property type="match status" value="1"/>
</dbReference>
<keyword evidence="5" id="KW-1185">Reference proteome</keyword>
<dbReference type="GO" id="GO:0008610">
    <property type="term" value="P:lipid biosynthetic process"/>
    <property type="evidence" value="ECO:0007669"/>
    <property type="project" value="TreeGrafter"/>
</dbReference>
<name>A0A7X5U847_9GAMM</name>
<dbReference type="InterPro" id="IPR012223">
    <property type="entry name" value="TEII"/>
</dbReference>
<comment type="caution">
    <text evidence="4">The sequence shown here is derived from an EMBL/GenBank/DDBJ whole genome shotgun (WGS) entry which is preliminary data.</text>
</comment>
<organism evidence="4 5">
    <name type="scientific">Luteibacter anthropi</name>
    <dbReference type="NCBI Taxonomy" id="564369"/>
    <lineage>
        <taxon>Bacteria</taxon>
        <taxon>Pseudomonadati</taxon>
        <taxon>Pseudomonadota</taxon>
        <taxon>Gammaproteobacteria</taxon>
        <taxon>Lysobacterales</taxon>
        <taxon>Rhodanobacteraceae</taxon>
        <taxon>Luteibacter</taxon>
    </lineage>
</organism>
<evidence type="ECO:0000313" key="4">
    <source>
        <dbReference type="EMBL" id="NII05611.1"/>
    </source>
</evidence>
<dbReference type="Gene3D" id="3.40.50.1820">
    <property type="entry name" value="alpha/beta hydrolase"/>
    <property type="match status" value="1"/>
</dbReference>
<accession>A0A7X5U847</accession>
<dbReference type="PANTHER" id="PTHR11487:SF0">
    <property type="entry name" value="S-ACYL FATTY ACID SYNTHASE THIOESTERASE, MEDIUM CHAIN"/>
    <property type="match status" value="1"/>
</dbReference>
<proteinExistence type="inferred from homology"/>
<comment type="similarity">
    <text evidence="1">Belongs to the thioesterase family.</text>
</comment>
<dbReference type="SUPFAM" id="SSF53474">
    <property type="entry name" value="alpha/beta-Hydrolases"/>
    <property type="match status" value="1"/>
</dbReference>
<evidence type="ECO:0000256" key="1">
    <source>
        <dbReference type="ARBA" id="ARBA00007169"/>
    </source>
</evidence>
<protein>
    <submittedName>
        <fullName evidence="4">Thioesterase</fullName>
    </submittedName>
</protein>
<dbReference type="RefSeq" id="WP_166946707.1">
    <property type="nucleotide sequence ID" value="NZ_JAARLZ010000002.1"/>
</dbReference>
<dbReference type="GO" id="GO:0016787">
    <property type="term" value="F:hydrolase activity"/>
    <property type="evidence" value="ECO:0007669"/>
    <property type="project" value="UniProtKB-KW"/>
</dbReference>
<dbReference type="Proteomes" id="UP000490980">
    <property type="component" value="Unassembled WGS sequence"/>
</dbReference>
<dbReference type="PANTHER" id="PTHR11487">
    <property type="entry name" value="THIOESTERASE"/>
    <property type="match status" value="1"/>
</dbReference>
<dbReference type="InterPro" id="IPR029058">
    <property type="entry name" value="AB_hydrolase_fold"/>
</dbReference>
<dbReference type="InterPro" id="IPR020802">
    <property type="entry name" value="TesA-like"/>
</dbReference>
<sequence length="246" mass="27597">MKPNDAWLRRFRHGAGARARLVCLPHAGGSASAFRRWLDHLPDDIDLLAVQYPGREDRYTEAFATDIAPLADTLAEAIAPYTDRPLYLFGHSMGASIAYELALRMERKGMAPAGVFASAHPPPHRQRESALHLEDDDGLIADVRRMAGPSPTLLDDPEVRALFLPMLRADYRLIETYRRPIAVALATPIEVLLPVDDGEITRDEALAWQDLTLQPLTLHEVDGGHFYLQRQPEALMARLLPRLRTR</sequence>
<evidence type="ECO:0000259" key="3">
    <source>
        <dbReference type="SMART" id="SM00824"/>
    </source>
</evidence>
<dbReference type="EMBL" id="JAARLZ010000002">
    <property type="protein sequence ID" value="NII05611.1"/>
    <property type="molecule type" value="Genomic_DNA"/>
</dbReference>
<feature type="domain" description="Thioesterase TesA-like" evidence="3">
    <location>
        <begin position="22"/>
        <end position="240"/>
    </location>
</feature>
<dbReference type="SMART" id="SM00824">
    <property type="entry name" value="PKS_TE"/>
    <property type="match status" value="1"/>
</dbReference>
<keyword evidence="2" id="KW-0378">Hydrolase</keyword>
<dbReference type="AlphaFoldDB" id="A0A7X5U847"/>
<dbReference type="InterPro" id="IPR001031">
    <property type="entry name" value="Thioesterase"/>
</dbReference>
<evidence type="ECO:0000313" key="5">
    <source>
        <dbReference type="Proteomes" id="UP000490980"/>
    </source>
</evidence>
<evidence type="ECO:0000256" key="2">
    <source>
        <dbReference type="ARBA" id="ARBA00022801"/>
    </source>
</evidence>